<organism evidence="2 3">
    <name type="scientific">Tetraparma gracilis</name>
    <dbReference type="NCBI Taxonomy" id="2962635"/>
    <lineage>
        <taxon>Eukaryota</taxon>
        <taxon>Sar</taxon>
        <taxon>Stramenopiles</taxon>
        <taxon>Ochrophyta</taxon>
        <taxon>Bolidophyceae</taxon>
        <taxon>Parmales</taxon>
        <taxon>Triparmaceae</taxon>
        <taxon>Tetraparma</taxon>
    </lineage>
</organism>
<feature type="domain" description="Methyltransferase type 11" evidence="1">
    <location>
        <begin position="39"/>
        <end position="132"/>
    </location>
</feature>
<dbReference type="PANTHER" id="PTHR43591:SF24">
    <property type="entry name" value="2-METHOXY-6-POLYPRENYL-1,4-BENZOQUINOL METHYLASE, MITOCHONDRIAL"/>
    <property type="match status" value="1"/>
</dbReference>
<evidence type="ECO:0000313" key="3">
    <source>
        <dbReference type="Proteomes" id="UP001165060"/>
    </source>
</evidence>
<dbReference type="InterPro" id="IPR013216">
    <property type="entry name" value="Methyltransf_11"/>
</dbReference>
<gene>
    <name evidence="2" type="ORF">TeGR_g12439</name>
</gene>
<comment type="caution">
    <text evidence="2">The sequence shown here is derived from an EMBL/GenBank/DDBJ whole genome shotgun (WGS) entry which is preliminary data.</text>
</comment>
<dbReference type="SUPFAM" id="SSF53335">
    <property type="entry name" value="S-adenosyl-L-methionine-dependent methyltransferases"/>
    <property type="match status" value="1"/>
</dbReference>
<sequence length="266" mass="28455">MTNPWDPVVLDYEQLVEPFTSLFIPELLETSNLDSASLLDVACGSGAVALNAQGWGAKCSATDFSQCFCDRVAARSNNSIPTFHCSGEELPPDLSNSFDLITSSFGVIFFPSPSLGLKEMNRCLKPGGTVIISAWGNKEETAAFRVFPDARAELNLTEKATDPAKARADGSPASLTEMLVESGFENVVIRGPVTRSLEMGSAELFFERFAKGSPGAVKSLASMTEEERAKLKAKVMELATARSNAPPPQISLDASAYFATATKPEV</sequence>
<dbReference type="EMBL" id="BRYB01002082">
    <property type="protein sequence ID" value="GMI39405.1"/>
    <property type="molecule type" value="Genomic_DNA"/>
</dbReference>
<dbReference type="Gene3D" id="3.40.50.150">
    <property type="entry name" value="Vaccinia Virus protein VP39"/>
    <property type="match status" value="1"/>
</dbReference>
<dbReference type="CDD" id="cd02440">
    <property type="entry name" value="AdoMet_MTases"/>
    <property type="match status" value="1"/>
</dbReference>
<reference evidence="2 3" key="1">
    <citation type="journal article" date="2023" name="Commun. Biol.">
        <title>Genome analysis of Parmales, the sister group of diatoms, reveals the evolutionary specialization of diatoms from phago-mixotrophs to photoautotrophs.</title>
        <authorList>
            <person name="Ban H."/>
            <person name="Sato S."/>
            <person name="Yoshikawa S."/>
            <person name="Yamada K."/>
            <person name="Nakamura Y."/>
            <person name="Ichinomiya M."/>
            <person name="Sato N."/>
            <person name="Blanc-Mathieu R."/>
            <person name="Endo H."/>
            <person name="Kuwata A."/>
            <person name="Ogata H."/>
        </authorList>
    </citation>
    <scope>NUCLEOTIDE SEQUENCE [LARGE SCALE GENOMIC DNA]</scope>
</reference>
<name>A0ABQ6N3E2_9STRA</name>
<dbReference type="PANTHER" id="PTHR43591">
    <property type="entry name" value="METHYLTRANSFERASE"/>
    <property type="match status" value="1"/>
</dbReference>
<protein>
    <recommendedName>
        <fullName evidence="1">Methyltransferase type 11 domain-containing protein</fullName>
    </recommendedName>
</protein>
<evidence type="ECO:0000259" key="1">
    <source>
        <dbReference type="Pfam" id="PF08241"/>
    </source>
</evidence>
<dbReference type="Proteomes" id="UP001165060">
    <property type="component" value="Unassembled WGS sequence"/>
</dbReference>
<dbReference type="InterPro" id="IPR029063">
    <property type="entry name" value="SAM-dependent_MTases_sf"/>
</dbReference>
<accession>A0ABQ6N3E2</accession>
<evidence type="ECO:0000313" key="2">
    <source>
        <dbReference type="EMBL" id="GMI39405.1"/>
    </source>
</evidence>
<keyword evidence="3" id="KW-1185">Reference proteome</keyword>
<proteinExistence type="predicted"/>
<dbReference type="Pfam" id="PF08241">
    <property type="entry name" value="Methyltransf_11"/>
    <property type="match status" value="1"/>
</dbReference>